<dbReference type="PANTHER" id="PTHR23416">
    <property type="entry name" value="SIALIC ACID SYNTHASE-RELATED"/>
    <property type="match status" value="1"/>
</dbReference>
<dbReference type="InterPro" id="IPR051159">
    <property type="entry name" value="Hexapeptide_acetyltransf"/>
</dbReference>
<evidence type="ECO:0000256" key="2">
    <source>
        <dbReference type="ARBA" id="ARBA00022737"/>
    </source>
</evidence>
<evidence type="ECO:0000256" key="1">
    <source>
        <dbReference type="ARBA" id="ARBA00022679"/>
    </source>
</evidence>
<dbReference type="InterPro" id="IPR001451">
    <property type="entry name" value="Hexapep"/>
</dbReference>
<evidence type="ECO:0000313" key="5">
    <source>
        <dbReference type="Proteomes" id="UP000644010"/>
    </source>
</evidence>
<keyword evidence="1" id="KW-0808">Transferase</keyword>
<organism evidence="4 5">
    <name type="scientific">Parabacteroides segnis</name>
    <dbReference type="NCBI Taxonomy" id="2763058"/>
    <lineage>
        <taxon>Bacteria</taxon>
        <taxon>Pseudomonadati</taxon>
        <taxon>Bacteroidota</taxon>
        <taxon>Bacteroidia</taxon>
        <taxon>Bacteroidales</taxon>
        <taxon>Tannerellaceae</taxon>
        <taxon>Parabacteroides</taxon>
    </lineage>
</organism>
<dbReference type="PANTHER" id="PTHR23416:SF78">
    <property type="entry name" value="LIPOPOLYSACCHARIDE BIOSYNTHESIS O-ACETYL TRANSFERASE WBBJ-RELATED"/>
    <property type="match status" value="1"/>
</dbReference>
<dbReference type="GO" id="GO:0016746">
    <property type="term" value="F:acyltransferase activity"/>
    <property type="evidence" value="ECO:0007669"/>
    <property type="project" value="UniProtKB-KW"/>
</dbReference>
<keyword evidence="5" id="KW-1185">Reference proteome</keyword>
<dbReference type="InterPro" id="IPR018357">
    <property type="entry name" value="Hexapep_transf_CS"/>
</dbReference>
<evidence type="ECO:0000256" key="3">
    <source>
        <dbReference type="ARBA" id="ARBA00023315"/>
    </source>
</evidence>
<reference evidence="4 5" key="1">
    <citation type="submission" date="2020-08" db="EMBL/GenBank/DDBJ databases">
        <title>Genome public.</title>
        <authorList>
            <person name="Liu C."/>
            <person name="Sun Q."/>
        </authorList>
    </citation>
    <scope>NUCLEOTIDE SEQUENCE [LARGE SCALE GENOMIC DNA]</scope>
    <source>
        <strain evidence="4 5">BX2</strain>
    </source>
</reference>
<comment type="caution">
    <text evidence="4">The sequence shown here is derived from an EMBL/GenBank/DDBJ whole genome shotgun (WGS) entry which is preliminary data.</text>
</comment>
<keyword evidence="3 4" id="KW-0012">Acyltransferase</keyword>
<evidence type="ECO:0000313" key="4">
    <source>
        <dbReference type="EMBL" id="MBC5644981.1"/>
    </source>
</evidence>
<dbReference type="Gene3D" id="2.160.10.10">
    <property type="entry name" value="Hexapeptide repeat proteins"/>
    <property type="match status" value="1"/>
</dbReference>
<keyword evidence="2" id="KW-0677">Repeat</keyword>
<dbReference type="Pfam" id="PF00132">
    <property type="entry name" value="Hexapep"/>
    <property type="match status" value="1"/>
</dbReference>
<sequence>MRIEIGDGTIIGSNTVIRDYDAHTLEYPGKESKRTAPIIIKENVWIGLNVTILKGVTIDEGSVIAAGSVVVKNIPPRCLAGGNPAKVIRENVKWDYR</sequence>
<dbReference type="InterPro" id="IPR011004">
    <property type="entry name" value="Trimer_LpxA-like_sf"/>
</dbReference>
<accession>A0ABR7E5C5</accession>
<name>A0ABR7E5C5_9BACT</name>
<dbReference type="Proteomes" id="UP000644010">
    <property type="component" value="Unassembled WGS sequence"/>
</dbReference>
<dbReference type="CDD" id="cd04647">
    <property type="entry name" value="LbH_MAT_like"/>
    <property type="match status" value="1"/>
</dbReference>
<dbReference type="PROSITE" id="PS00101">
    <property type="entry name" value="HEXAPEP_TRANSFERASES"/>
    <property type="match status" value="1"/>
</dbReference>
<protein>
    <submittedName>
        <fullName evidence="4">Acyltransferase</fullName>
    </submittedName>
</protein>
<proteinExistence type="predicted"/>
<dbReference type="EMBL" id="JACOOI010000024">
    <property type="protein sequence ID" value="MBC5644981.1"/>
    <property type="molecule type" value="Genomic_DNA"/>
</dbReference>
<dbReference type="SUPFAM" id="SSF51161">
    <property type="entry name" value="Trimeric LpxA-like enzymes"/>
    <property type="match status" value="1"/>
</dbReference>
<gene>
    <name evidence="4" type="ORF">H8S77_19055</name>
</gene>